<protein>
    <submittedName>
        <fullName evidence="1">Uncharacterized protein</fullName>
    </submittedName>
</protein>
<reference evidence="2" key="1">
    <citation type="journal article" date="2014" name="Proc. Natl. Acad. Sci. U.S.A.">
        <title>Extensive sampling of basidiomycete genomes demonstrates inadequacy of the white-rot/brown-rot paradigm for wood decay fungi.</title>
        <authorList>
            <person name="Riley R."/>
            <person name="Salamov A.A."/>
            <person name="Brown D.W."/>
            <person name="Nagy L.G."/>
            <person name="Floudas D."/>
            <person name="Held B.W."/>
            <person name="Levasseur A."/>
            <person name="Lombard V."/>
            <person name="Morin E."/>
            <person name="Otillar R."/>
            <person name="Lindquist E.A."/>
            <person name="Sun H."/>
            <person name="LaButti K.M."/>
            <person name="Schmutz J."/>
            <person name="Jabbour D."/>
            <person name="Luo H."/>
            <person name="Baker S.E."/>
            <person name="Pisabarro A.G."/>
            <person name="Walton J.D."/>
            <person name="Blanchette R.A."/>
            <person name="Henrissat B."/>
            <person name="Martin F."/>
            <person name="Cullen D."/>
            <person name="Hibbett D.S."/>
            <person name="Grigoriev I.V."/>
        </authorList>
    </citation>
    <scope>NUCLEOTIDE SEQUENCE [LARGE SCALE GENOMIC DNA]</scope>
    <source>
        <strain evidence="2">MUCL 33604</strain>
    </source>
</reference>
<keyword evidence="2" id="KW-1185">Reference proteome</keyword>
<gene>
    <name evidence="1" type="ORF">JAAARDRAFT_200840</name>
</gene>
<evidence type="ECO:0000313" key="1">
    <source>
        <dbReference type="EMBL" id="KDQ49441.1"/>
    </source>
</evidence>
<sequence>MDYSKPTIHKDALASCLQRLVSLVCDDHKHDVHHDSAVKYIDIFFRMLGCRLTEVVQAYASHFPEGCMDVDERMEWVLGMRAELTLANMVWCDGVRSGVIRHSPAACFDTVYQFFLHPAHCHNPTSIPTKWGSLLITLLTNPAAAAACTNVFVQLLVWHASQPIAPGVDAFIAAVGLTPKSIRWVVQGRVPEMFRCPNSIPPAVLFPWERELVSSEWSQSHPSPPSPCPRHSELDRLLRRVEVLLPNCVTPPDLLPSALLGRVTAMNLSVVEPQMTDGLQMQALRAILLNEGGCVDVLASKYFATLTTLERLMSHFETYAMATLQSSASSGGPRPT</sequence>
<dbReference type="InParanoid" id="A0A067PG73"/>
<name>A0A067PG73_9AGAM</name>
<dbReference type="EMBL" id="KL197784">
    <property type="protein sequence ID" value="KDQ49441.1"/>
    <property type="molecule type" value="Genomic_DNA"/>
</dbReference>
<accession>A0A067PG73</accession>
<dbReference type="AlphaFoldDB" id="A0A067PG73"/>
<organism evidence="1 2">
    <name type="scientific">Jaapia argillacea MUCL 33604</name>
    <dbReference type="NCBI Taxonomy" id="933084"/>
    <lineage>
        <taxon>Eukaryota</taxon>
        <taxon>Fungi</taxon>
        <taxon>Dikarya</taxon>
        <taxon>Basidiomycota</taxon>
        <taxon>Agaricomycotina</taxon>
        <taxon>Agaricomycetes</taxon>
        <taxon>Agaricomycetidae</taxon>
        <taxon>Jaapiales</taxon>
        <taxon>Jaapiaceae</taxon>
        <taxon>Jaapia</taxon>
    </lineage>
</organism>
<proteinExistence type="predicted"/>
<dbReference type="Proteomes" id="UP000027265">
    <property type="component" value="Unassembled WGS sequence"/>
</dbReference>
<evidence type="ECO:0000313" key="2">
    <source>
        <dbReference type="Proteomes" id="UP000027265"/>
    </source>
</evidence>
<dbReference type="HOGENOM" id="CLU_826569_0_0_1"/>